<evidence type="ECO:0000313" key="2">
    <source>
        <dbReference type="EMBL" id="KAK2156213.1"/>
    </source>
</evidence>
<feature type="region of interest" description="Disordered" evidence="1">
    <location>
        <begin position="1"/>
        <end position="54"/>
    </location>
</feature>
<evidence type="ECO:0000313" key="3">
    <source>
        <dbReference type="Proteomes" id="UP001208570"/>
    </source>
</evidence>
<organism evidence="2 3">
    <name type="scientific">Paralvinella palmiformis</name>
    <dbReference type="NCBI Taxonomy" id="53620"/>
    <lineage>
        <taxon>Eukaryota</taxon>
        <taxon>Metazoa</taxon>
        <taxon>Spiralia</taxon>
        <taxon>Lophotrochozoa</taxon>
        <taxon>Annelida</taxon>
        <taxon>Polychaeta</taxon>
        <taxon>Sedentaria</taxon>
        <taxon>Canalipalpata</taxon>
        <taxon>Terebellida</taxon>
        <taxon>Terebelliformia</taxon>
        <taxon>Alvinellidae</taxon>
        <taxon>Paralvinella</taxon>
    </lineage>
</organism>
<feature type="compositionally biased region" description="Polar residues" evidence="1">
    <location>
        <begin position="1"/>
        <end position="16"/>
    </location>
</feature>
<reference evidence="2" key="1">
    <citation type="journal article" date="2023" name="Mol. Biol. Evol.">
        <title>Third-Generation Sequencing Reveals the Adaptive Role of the Epigenome in Three Deep-Sea Polychaetes.</title>
        <authorList>
            <person name="Perez M."/>
            <person name="Aroh O."/>
            <person name="Sun Y."/>
            <person name="Lan Y."/>
            <person name="Juniper S.K."/>
            <person name="Young C.R."/>
            <person name="Angers B."/>
            <person name="Qian P.Y."/>
        </authorList>
    </citation>
    <scope>NUCLEOTIDE SEQUENCE</scope>
    <source>
        <strain evidence="2">P08H-3</strain>
    </source>
</reference>
<sequence length="193" mass="22162">MNAISSTSVGSVGSNYKKTRCRRSSVDGKRPRNRKCRSRVNSSQEVGRCKDGDDGRKTRYEDVMCQEQGNILTRDISEDWESIVRSVGEEDNYLAIDVLFNNKEKALSDDQFIKKLNSDELLLSEEIEEWKKKYHLDEGELEKGSAAILKGEIDLTKEGLTERQLNDVKTRIKTLQHLPLPELLDYVRLCTFD</sequence>
<keyword evidence="3" id="KW-1185">Reference proteome</keyword>
<dbReference type="EMBL" id="JAODUP010000219">
    <property type="protein sequence ID" value="KAK2156213.1"/>
    <property type="molecule type" value="Genomic_DNA"/>
</dbReference>
<accession>A0AAD9JN15</accession>
<evidence type="ECO:0000256" key="1">
    <source>
        <dbReference type="SAM" id="MobiDB-lite"/>
    </source>
</evidence>
<dbReference type="AlphaFoldDB" id="A0AAD9JN15"/>
<dbReference type="Proteomes" id="UP001208570">
    <property type="component" value="Unassembled WGS sequence"/>
</dbReference>
<proteinExistence type="predicted"/>
<gene>
    <name evidence="2" type="ORF">LSH36_219g04035</name>
</gene>
<name>A0AAD9JN15_9ANNE</name>
<comment type="caution">
    <text evidence="2">The sequence shown here is derived from an EMBL/GenBank/DDBJ whole genome shotgun (WGS) entry which is preliminary data.</text>
</comment>
<protein>
    <submittedName>
        <fullName evidence="2">Uncharacterized protein</fullName>
    </submittedName>
</protein>